<sequence>MLSMRDHIITTIPVFELTDSLKEAMHFFTHSTYSHVAIIENDEFLGLLGEADMDSFQETATIEDFRYQLEGFSVGMDASWLDVLEVFTRNEANIVPVLDNANHLMGYYDLNDVVGIFTQMPFFTEPGVILMLEKAARDYSFSEIAQIVESSNTRLLGAFITEAREEQVQITLKMSESNINDVLQTFRRYGYTILFGSVDDQFLEELRERSIYLDKYLNV</sequence>
<dbReference type="EMBL" id="FOYQ01000001">
    <property type="protein sequence ID" value="SFR32786.1"/>
    <property type="molecule type" value="Genomic_DNA"/>
</dbReference>
<dbReference type="InterPro" id="IPR000644">
    <property type="entry name" value="CBS_dom"/>
</dbReference>
<dbReference type="SUPFAM" id="SSF54631">
    <property type="entry name" value="CBS-domain pair"/>
    <property type="match status" value="1"/>
</dbReference>
<reference evidence="2 3" key="1">
    <citation type="submission" date="2016-10" db="EMBL/GenBank/DDBJ databases">
        <authorList>
            <person name="de Groot N.N."/>
        </authorList>
    </citation>
    <scope>NUCLEOTIDE SEQUENCE [LARGE SCALE GENOMIC DNA]</scope>
    <source>
        <strain evidence="2 3">DSM 21019</strain>
    </source>
</reference>
<evidence type="ECO:0000313" key="3">
    <source>
        <dbReference type="Proteomes" id="UP000199534"/>
    </source>
</evidence>
<dbReference type="STRING" id="400055.SAMN04490243_0552"/>
<evidence type="ECO:0000259" key="1">
    <source>
        <dbReference type="Pfam" id="PF00571"/>
    </source>
</evidence>
<protein>
    <submittedName>
        <fullName evidence="2">CBS domain-containing protein</fullName>
    </submittedName>
</protein>
<keyword evidence="3" id="KW-1185">Reference proteome</keyword>
<organism evidence="2 3">
    <name type="scientific">Robiginitalea myxolifaciens</name>
    <dbReference type="NCBI Taxonomy" id="400055"/>
    <lineage>
        <taxon>Bacteria</taxon>
        <taxon>Pseudomonadati</taxon>
        <taxon>Bacteroidota</taxon>
        <taxon>Flavobacteriia</taxon>
        <taxon>Flavobacteriales</taxon>
        <taxon>Flavobacteriaceae</taxon>
        <taxon>Robiginitalea</taxon>
    </lineage>
</organism>
<evidence type="ECO:0000313" key="2">
    <source>
        <dbReference type="EMBL" id="SFR32786.1"/>
    </source>
</evidence>
<proteinExistence type="predicted"/>
<dbReference type="Gene3D" id="3.10.580.10">
    <property type="entry name" value="CBS-domain"/>
    <property type="match status" value="1"/>
</dbReference>
<dbReference type="InterPro" id="IPR046342">
    <property type="entry name" value="CBS_dom_sf"/>
</dbReference>
<dbReference type="Pfam" id="PF00571">
    <property type="entry name" value="CBS"/>
    <property type="match status" value="1"/>
</dbReference>
<name>A0A1I6FS95_9FLAO</name>
<gene>
    <name evidence="2" type="ORF">SAMN04490243_0552</name>
</gene>
<dbReference type="AlphaFoldDB" id="A0A1I6FS95"/>
<accession>A0A1I6FS95</accession>
<feature type="domain" description="CBS" evidence="1">
    <location>
        <begin position="10"/>
        <end position="53"/>
    </location>
</feature>
<dbReference type="Proteomes" id="UP000199534">
    <property type="component" value="Unassembled WGS sequence"/>
</dbReference>